<dbReference type="InterPro" id="IPR021517">
    <property type="entry name" value="DUF3180"/>
</dbReference>
<feature type="transmembrane region" description="Helical" evidence="1">
    <location>
        <begin position="101"/>
        <end position="119"/>
    </location>
</feature>
<protein>
    <submittedName>
        <fullName evidence="2">Uncharacterized protein DUF3180</fullName>
    </submittedName>
</protein>
<evidence type="ECO:0000313" key="3">
    <source>
        <dbReference type="Proteomes" id="UP000233786"/>
    </source>
</evidence>
<dbReference type="EMBL" id="PJNB01000001">
    <property type="protein sequence ID" value="PKW13861.1"/>
    <property type="molecule type" value="Genomic_DNA"/>
</dbReference>
<evidence type="ECO:0000313" key="2">
    <source>
        <dbReference type="EMBL" id="PKW13861.1"/>
    </source>
</evidence>
<keyword evidence="1" id="KW-0812">Transmembrane</keyword>
<organism evidence="2 3">
    <name type="scientific">Saccharopolyspora spinosa</name>
    <dbReference type="NCBI Taxonomy" id="60894"/>
    <lineage>
        <taxon>Bacteria</taxon>
        <taxon>Bacillati</taxon>
        <taxon>Actinomycetota</taxon>
        <taxon>Actinomycetes</taxon>
        <taxon>Pseudonocardiales</taxon>
        <taxon>Pseudonocardiaceae</taxon>
        <taxon>Saccharopolyspora</taxon>
    </lineage>
</organism>
<gene>
    <name evidence="2" type="ORF">A8926_1428</name>
</gene>
<feature type="transmembrane region" description="Helical" evidence="1">
    <location>
        <begin position="49"/>
        <end position="69"/>
    </location>
</feature>
<reference evidence="2" key="1">
    <citation type="submission" date="2017-12" db="EMBL/GenBank/DDBJ databases">
        <title>Sequencing the genomes of 1000 Actinobacteria strains.</title>
        <authorList>
            <person name="Klenk H.-P."/>
        </authorList>
    </citation>
    <scope>NUCLEOTIDE SEQUENCE [LARGE SCALE GENOMIC DNA]</scope>
    <source>
        <strain evidence="2">DSM 44228</strain>
    </source>
</reference>
<evidence type="ECO:0000256" key="1">
    <source>
        <dbReference type="SAM" id="Phobius"/>
    </source>
</evidence>
<dbReference type="STRING" id="994479.GCA_000194155_04139"/>
<dbReference type="AlphaFoldDB" id="A0A2N3XTB7"/>
<name>A0A2N3XTB7_SACSN</name>
<dbReference type="Proteomes" id="UP000233786">
    <property type="component" value="Unassembled WGS sequence"/>
</dbReference>
<feature type="transmembrane region" description="Helical" evidence="1">
    <location>
        <begin position="131"/>
        <end position="151"/>
    </location>
</feature>
<accession>A0A2N3XTB7</accession>
<keyword evidence="3" id="KW-1185">Reference proteome</keyword>
<keyword evidence="1" id="KW-0472">Membrane</keyword>
<dbReference type="Pfam" id="PF11377">
    <property type="entry name" value="DUF3180"/>
    <property type="match status" value="1"/>
</dbReference>
<feature type="transmembrane region" description="Helical" evidence="1">
    <location>
        <begin position="24"/>
        <end position="43"/>
    </location>
</feature>
<proteinExistence type="predicted"/>
<comment type="caution">
    <text evidence="2">The sequence shown here is derived from an EMBL/GenBank/DDBJ whole genome shotgun (WGS) entry which is preliminary data.</text>
</comment>
<keyword evidence="1" id="KW-1133">Transmembrane helix</keyword>
<sequence length="169" mass="17723">MRCHAGTVAPRHAEHLTFTKPRQLIVGGLAAAVVVYLLSRLAYGELPPLPLLAGATLLLIALIDLFLALNMRPRVKRKPGTEPVDGLTAARAVALAKASSLAGAIMAGAWVGLIAFLLPRLGTVEAARADTFAAVIGAISAGALIAAGLWLENCLRNPDEPEEPYDDEE</sequence>